<dbReference type="NCBIfam" id="TIGR01627">
    <property type="entry name" value="A_thal_3515"/>
    <property type="match status" value="1"/>
</dbReference>
<dbReference type="Proteomes" id="UP000682877">
    <property type="component" value="Chromosome 1"/>
</dbReference>
<dbReference type="InterPro" id="IPR029063">
    <property type="entry name" value="SAM-dependent_MTases_sf"/>
</dbReference>
<proteinExistence type="predicted"/>
<feature type="region of interest" description="Disordered" evidence="6">
    <location>
        <begin position="73"/>
        <end position="92"/>
    </location>
</feature>
<evidence type="ECO:0000256" key="1">
    <source>
        <dbReference type="ARBA" id="ARBA00004194"/>
    </source>
</evidence>
<evidence type="ECO:0000256" key="2">
    <source>
        <dbReference type="ARBA" id="ARBA00022692"/>
    </source>
</evidence>
<gene>
    <name evidence="8" type="ORF">AARE701A_LOCUS2713</name>
</gene>
<dbReference type="PANTHER" id="PTHR31444">
    <property type="entry name" value="OS11G0490100 PROTEIN"/>
    <property type="match status" value="1"/>
</dbReference>
<evidence type="ECO:0008006" key="10">
    <source>
        <dbReference type="Google" id="ProtNLM"/>
    </source>
</evidence>
<evidence type="ECO:0000256" key="5">
    <source>
        <dbReference type="ARBA" id="ARBA00023136"/>
    </source>
</evidence>
<evidence type="ECO:0000256" key="7">
    <source>
        <dbReference type="SAM" id="SignalP"/>
    </source>
</evidence>
<keyword evidence="2" id="KW-0812">Transmembrane</keyword>
<keyword evidence="3" id="KW-1133">Transmembrane helix</keyword>
<dbReference type="Pfam" id="PF21729">
    <property type="entry name" value="IRX15_IRX15L_GXM"/>
    <property type="match status" value="1"/>
</dbReference>
<dbReference type="AlphaFoldDB" id="A0A8S1ZGY6"/>
<name>A0A8S1ZGY6_ARAAE</name>
<dbReference type="GO" id="GO:0000139">
    <property type="term" value="C:Golgi membrane"/>
    <property type="evidence" value="ECO:0007669"/>
    <property type="project" value="UniProtKB-SubCell"/>
</dbReference>
<dbReference type="Gene3D" id="3.40.50.150">
    <property type="entry name" value="Vaccinia Virus protein VP39"/>
    <property type="match status" value="1"/>
</dbReference>
<dbReference type="InterPro" id="IPR004252">
    <property type="entry name" value="Probable_transposase_24"/>
</dbReference>
<comment type="subcellular location">
    <subcellularLocation>
        <location evidence="1">Golgi apparatus membrane</location>
        <topology evidence="1">Single-pass membrane protein</topology>
    </subcellularLocation>
</comment>
<protein>
    <recommendedName>
        <fullName evidence="10">Polysaccharide biosynthesis domain-containing protein</fullName>
    </recommendedName>
</protein>
<evidence type="ECO:0000313" key="8">
    <source>
        <dbReference type="EMBL" id="CAE5959169.1"/>
    </source>
</evidence>
<evidence type="ECO:0000256" key="6">
    <source>
        <dbReference type="SAM" id="MobiDB-lite"/>
    </source>
</evidence>
<dbReference type="Pfam" id="PF03004">
    <property type="entry name" value="Transposase_24"/>
    <property type="match status" value="1"/>
</dbReference>
<feature type="signal peptide" evidence="7">
    <location>
        <begin position="1"/>
        <end position="21"/>
    </location>
</feature>
<evidence type="ECO:0000256" key="3">
    <source>
        <dbReference type="ARBA" id="ARBA00022989"/>
    </source>
</evidence>
<feature type="region of interest" description="Disordered" evidence="6">
    <location>
        <begin position="282"/>
        <end position="308"/>
    </location>
</feature>
<feature type="chain" id="PRO_5035773660" description="Polysaccharide biosynthesis domain-containing protein" evidence="7">
    <location>
        <begin position="22"/>
        <end position="545"/>
    </location>
</feature>
<keyword evidence="7" id="KW-0732">Signal</keyword>
<evidence type="ECO:0000313" key="9">
    <source>
        <dbReference type="Proteomes" id="UP000682877"/>
    </source>
</evidence>
<keyword evidence="5" id="KW-0472">Membrane</keyword>
<keyword evidence="9" id="KW-1185">Reference proteome</keyword>
<evidence type="ECO:0000256" key="4">
    <source>
        <dbReference type="ARBA" id="ARBA00023034"/>
    </source>
</evidence>
<sequence length="545" mass="60857">MKGGETHLLLSRCLLPWLVRSETNLNTLTYPSCKTIGTYLDPDEDVSYTGFTVSSRADTITYRSERRSINSRNARYHDPDGTGIHKHRSGQTSYKARARKHSEKTGDSTPDLLAVLEQTHRKPDGSFVDGKSEELFKEVSSRIEEQESQLFSGDNMESSASGGLSVHAKNKIYAEVAPRKKGRLYGAGSLQQEASSANSGPSSEDPVVLSQKLARAQACIATQAERMHSYDAYFEYLAEKDPEFAAKFKQGNQTATTAATGTEGSSILILLIIYLARSNISSSSSKPISKTNLSQEEEETQHKPEGCPITTQQCTKMPLSLSDALVHYVTSNVTPQQTFDEVSVSKRVLDKKSPCNFLVFGLGHDSLMWASLNHGGRTLFIEEDKAWIAIVTKKFPNLESYHVVYDTKVKDSDKLMELGRSEECRSVSDPRNSKCDLALKDFPADFYETKWDLIMVDAPTGYHEEAPGRMSAIYTAGLLARNREDGETDVFVHDVNRPVEDEFSATFLCKGYMREQNGRLRHFTIPSHRARAGRPFCPVEVDRRR</sequence>
<dbReference type="GO" id="GO:0045492">
    <property type="term" value="P:xylan biosynthetic process"/>
    <property type="evidence" value="ECO:0007669"/>
    <property type="project" value="InterPro"/>
</dbReference>
<dbReference type="EMBL" id="LR999451">
    <property type="protein sequence ID" value="CAE5959169.1"/>
    <property type="molecule type" value="Genomic_DNA"/>
</dbReference>
<organism evidence="8 9">
    <name type="scientific">Arabidopsis arenosa</name>
    <name type="common">Sand rock-cress</name>
    <name type="synonym">Cardaminopsis arenosa</name>
    <dbReference type="NCBI Taxonomy" id="38785"/>
    <lineage>
        <taxon>Eukaryota</taxon>
        <taxon>Viridiplantae</taxon>
        <taxon>Streptophyta</taxon>
        <taxon>Embryophyta</taxon>
        <taxon>Tracheophyta</taxon>
        <taxon>Spermatophyta</taxon>
        <taxon>Magnoliopsida</taxon>
        <taxon>eudicotyledons</taxon>
        <taxon>Gunneridae</taxon>
        <taxon>Pentapetalae</taxon>
        <taxon>rosids</taxon>
        <taxon>malvids</taxon>
        <taxon>Brassicales</taxon>
        <taxon>Brassicaceae</taxon>
        <taxon>Camelineae</taxon>
        <taxon>Arabidopsis</taxon>
    </lineage>
</organism>
<keyword evidence="4" id="KW-0333">Golgi apparatus</keyword>
<accession>A0A8S1ZGY6</accession>
<feature type="compositionally biased region" description="Low complexity" evidence="6">
    <location>
        <begin position="282"/>
        <end position="294"/>
    </location>
</feature>
<dbReference type="InterPro" id="IPR006514">
    <property type="entry name" value="IRX15/GXM/AGM"/>
</dbReference>
<reference evidence="8" key="1">
    <citation type="submission" date="2021-01" db="EMBL/GenBank/DDBJ databases">
        <authorList>
            <person name="Bezrukov I."/>
        </authorList>
    </citation>
    <scope>NUCLEOTIDE SEQUENCE</scope>
</reference>